<proteinExistence type="predicted"/>
<accession>U2KES9</accession>
<dbReference type="Proteomes" id="UP000016662">
    <property type="component" value="Unassembled WGS sequence"/>
</dbReference>
<name>U2KES9_9FIRM</name>
<evidence type="ECO:0000313" key="1">
    <source>
        <dbReference type="EMBL" id="ERJ90772.1"/>
    </source>
</evidence>
<comment type="caution">
    <text evidence="1">The sequence shown here is derived from an EMBL/GenBank/DDBJ whole genome shotgun (WGS) entry which is preliminary data.</text>
</comment>
<reference evidence="1 2" key="1">
    <citation type="submission" date="2013-07" db="EMBL/GenBank/DDBJ databases">
        <authorList>
            <person name="Weinstock G."/>
            <person name="Sodergren E."/>
            <person name="Wylie T."/>
            <person name="Fulton L."/>
            <person name="Fulton R."/>
            <person name="Fronick C."/>
            <person name="O'Laughlin M."/>
            <person name="Godfrey J."/>
            <person name="Miner T."/>
            <person name="Herter B."/>
            <person name="Appelbaum E."/>
            <person name="Cordes M."/>
            <person name="Lek S."/>
            <person name="Wollam A."/>
            <person name="Pepin K.H."/>
            <person name="Palsikar V.B."/>
            <person name="Mitreva M."/>
            <person name="Wilson R.K."/>
        </authorList>
    </citation>
    <scope>NUCLEOTIDE SEQUENCE [LARGE SCALE GENOMIC DNA]</scope>
    <source>
        <strain evidence="1 2">ATCC 27760</strain>
    </source>
</reference>
<dbReference type="HOGENOM" id="CLU_3296008_0_0_9"/>
<evidence type="ECO:0000313" key="2">
    <source>
        <dbReference type="Proteomes" id="UP000016662"/>
    </source>
</evidence>
<dbReference type="EMBL" id="AWVF01000346">
    <property type="protein sequence ID" value="ERJ90772.1"/>
    <property type="molecule type" value="Genomic_DNA"/>
</dbReference>
<dbReference type="AlphaFoldDB" id="U2KES9"/>
<organism evidence="1 2">
    <name type="scientific">Ruminococcus callidus ATCC 27760</name>
    <dbReference type="NCBI Taxonomy" id="411473"/>
    <lineage>
        <taxon>Bacteria</taxon>
        <taxon>Bacillati</taxon>
        <taxon>Bacillota</taxon>
        <taxon>Clostridia</taxon>
        <taxon>Eubacteriales</taxon>
        <taxon>Oscillospiraceae</taxon>
        <taxon>Ruminococcus</taxon>
    </lineage>
</organism>
<sequence length="40" mass="4769">MNKRISKMMYQETKRTGRPVRFLYAVFSNTVHGNQFSKIC</sequence>
<keyword evidence="2" id="KW-1185">Reference proteome</keyword>
<gene>
    <name evidence="1" type="ORF">RUMCAL_02777</name>
</gene>
<protein>
    <submittedName>
        <fullName evidence="1">Uncharacterized protein</fullName>
    </submittedName>
</protein>
<dbReference type="STRING" id="411473.RUMCAL_02777"/>